<evidence type="ECO:0000313" key="1">
    <source>
        <dbReference type="EMBL" id="CAH0417611.1"/>
    </source>
</evidence>
<keyword evidence="2" id="KW-1185">Reference proteome</keyword>
<comment type="caution">
    <text evidence="1">The sequence shown here is derived from an EMBL/GenBank/DDBJ whole genome shotgun (WGS) entry which is preliminary data.</text>
</comment>
<evidence type="ECO:0000313" key="2">
    <source>
        <dbReference type="Proteomes" id="UP000789719"/>
    </source>
</evidence>
<protein>
    <submittedName>
        <fullName evidence="1">Uncharacterized protein</fullName>
    </submittedName>
</protein>
<dbReference type="EMBL" id="CAKKNT010000001">
    <property type="protein sequence ID" value="CAH0417611.1"/>
    <property type="molecule type" value="Genomic_DNA"/>
</dbReference>
<accession>A0ABM8Z852</accession>
<sequence>MKTTIKENNQIKKIIKALQENLHEPHYTGGRYC</sequence>
<dbReference type="Proteomes" id="UP000789719">
    <property type="component" value="Unassembled WGS sequence"/>
</dbReference>
<reference evidence="1 2" key="1">
    <citation type="submission" date="2021-11" db="EMBL/GenBank/DDBJ databases">
        <authorList>
            <person name="Depoorter E."/>
        </authorList>
    </citation>
    <scope>NUCLEOTIDE SEQUENCE [LARGE SCALE GENOMIC DNA]</scope>
    <source>
        <strain evidence="1 2">LMG 24286</strain>
    </source>
</reference>
<name>A0ABM8Z852_9LACO</name>
<organism evidence="1 2">
    <name type="scientific">Periweissella ghanensis</name>
    <dbReference type="NCBI Taxonomy" id="467997"/>
    <lineage>
        <taxon>Bacteria</taxon>
        <taxon>Bacillati</taxon>
        <taxon>Bacillota</taxon>
        <taxon>Bacilli</taxon>
        <taxon>Lactobacillales</taxon>
        <taxon>Lactobacillaceae</taxon>
        <taxon>Periweissella</taxon>
    </lineage>
</organism>
<gene>
    <name evidence="1" type="ORF">WGH24286_00023</name>
</gene>
<proteinExistence type="predicted"/>